<dbReference type="RefSeq" id="WP_311504410.1">
    <property type="nucleotide sequence ID" value="NZ_JAVRHK010000015.1"/>
</dbReference>
<evidence type="ECO:0000313" key="2">
    <source>
        <dbReference type="EMBL" id="MDT0678073.1"/>
    </source>
</evidence>
<name>A0ABU3D967_9FLAO</name>
<feature type="domain" description="DUF6265" evidence="1">
    <location>
        <begin position="32"/>
        <end position="138"/>
    </location>
</feature>
<comment type="caution">
    <text evidence="2">The sequence shown here is derived from an EMBL/GenBank/DDBJ whole genome shotgun (WGS) entry which is preliminary data.</text>
</comment>
<evidence type="ECO:0000313" key="3">
    <source>
        <dbReference type="Proteomes" id="UP001262582"/>
    </source>
</evidence>
<organism evidence="2 3">
    <name type="scientific">Autumnicola musiva</name>
    <dbReference type="NCBI Taxonomy" id="3075589"/>
    <lineage>
        <taxon>Bacteria</taxon>
        <taxon>Pseudomonadati</taxon>
        <taxon>Bacteroidota</taxon>
        <taxon>Flavobacteriia</taxon>
        <taxon>Flavobacteriales</taxon>
        <taxon>Flavobacteriaceae</taxon>
        <taxon>Autumnicola</taxon>
    </lineage>
</organism>
<keyword evidence="3" id="KW-1185">Reference proteome</keyword>
<gene>
    <name evidence="2" type="ORF">RM539_15935</name>
</gene>
<accession>A0ABU3D967</accession>
<protein>
    <submittedName>
        <fullName evidence="2">DUF6265 family protein</fullName>
    </submittedName>
</protein>
<proteinExistence type="predicted"/>
<evidence type="ECO:0000259" key="1">
    <source>
        <dbReference type="Pfam" id="PF19780"/>
    </source>
</evidence>
<dbReference type="Pfam" id="PF19780">
    <property type="entry name" value="DUF6265"/>
    <property type="match status" value="1"/>
</dbReference>
<reference evidence="2 3" key="1">
    <citation type="submission" date="2023-09" db="EMBL/GenBank/DDBJ databases">
        <authorList>
            <person name="Rey-Velasco X."/>
        </authorList>
    </citation>
    <scope>NUCLEOTIDE SEQUENCE [LARGE SCALE GENOMIC DNA]</scope>
    <source>
        <strain evidence="2 3">F117</strain>
    </source>
</reference>
<dbReference type="EMBL" id="JAVRHK010000015">
    <property type="protein sequence ID" value="MDT0678073.1"/>
    <property type="molecule type" value="Genomic_DNA"/>
</dbReference>
<sequence>MRALLHFVIFMVFSFGIQEEGRGQEISTVSFDWLSGNWQRTNDEGLNQTFESWKKNSAMEYSGVGYTLNSGDTIFKENLRIVQKNDKWNLEVSGENEIPVVFPIINFNSHSFTAENKLNEFPKKIFYSFKEGRLTATISAGDTEIPFYFIKSR</sequence>
<dbReference type="InterPro" id="IPR046232">
    <property type="entry name" value="DUF6265"/>
</dbReference>
<dbReference type="Proteomes" id="UP001262582">
    <property type="component" value="Unassembled WGS sequence"/>
</dbReference>